<dbReference type="Pfam" id="PF07969">
    <property type="entry name" value="Amidohydro_3"/>
    <property type="match status" value="1"/>
</dbReference>
<dbReference type="InterPro" id="IPR032466">
    <property type="entry name" value="Metal_Hydrolase"/>
</dbReference>
<dbReference type="InterPro" id="IPR011059">
    <property type="entry name" value="Metal-dep_hydrolase_composite"/>
</dbReference>
<dbReference type="Gene3D" id="3.20.20.140">
    <property type="entry name" value="Metal-dependent hydrolases"/>
    <property type="match status" value="1"/>
</dbReference>
<dbReference type="Proteomes" id="UP001522662">
    <property type="component" value="Unassembled WGS sequence"/>
</dbReference>
<dbReference type="InterPro" id="IPR013108">
    <property type="entry name" value="Amidohydro_3"/>
</dbReference>
<proteinExistence type="predicted"/>
<sequence length="565" mass="61232">MTERTPMTAIADMVILNGRVRTMDDSQEVAEAVAVSGNRILAVGSNAEISSLAGPSTRHIDARGGTVMPGFNEAHMHIFGGSVALGELSLFGVKGFDALSQAVTAYAAANPHLPLLVGQSTDYTILSEEERVTRHHLDRIISDRPLLLVAPDRHTGWANTIALHMAGILEGRDVGVGNEIVMGEDGLANGELRETNAMRPVASMSVTGGREGLGVGTGGEPEAVTAAERARDIAILKNGLSYCASLGITSFQNMDGNLYQLEMLEEIDKTDGLPVRVRMPFHMKNFMPLSDLTDKAVAWRARFDSDKLRCNFVKLFMDGVTEGETAAFVDDYAHKPGWKGEPLFSAEHFGQVAVEANRLGLPIAVHAIGDGAVRLVLDGYQASIDANGPRDNRNRIEHIEVVHPDDIARFATTGTVASMQPTHPPGSAGLPLEPYLTFIGRGRWPYAFAWKTLVDAGAKIVFATDWPVSPLPPLHCIRDAMTRRLWDDDMPDHRLSLDQTLAAYTKTSAWVEFMEDRKGMLKPGYYADIVVLTGDIATVASEEIANLKVALTICDGRITHKTQSA</sequence>
<dbReference type="Gene3D" id="3.10.310.70">
    <property type="match status" value="1"/>
</dbReference>
<gene>
    <name evidence="2" type="ORF">MKJ03_07160</name>
</gene>
<feature type="domain" description="Amidohydrolase 3" evidence="1">
    <location>
        <begin position="60"/>
        <end position="560"/>
    </location>
</feature>
<name>A0ABT0CY62_9HYPH</name>
<evidence type="ECO:0000313" key="3">
    <source>
        <dbReference type="Proteomes" id="UP001522662"/>
    </source>
</evidence>
<dbReference type="EMBL" id="JALAYX010000002">
    <property type="protein sequence ID" value="MCJ8238101.1"/>
    <property type="molecule type" value="Genomic_DNA"/>
</dbReference>
<dbReference type="SUPFAM" id="SSF51556">
    <property type="entry name" value="Metallo-dependent hydrolases"/>
    <property type="match status" value="1"/>
</dbReference>
<dbReference type="SUPFAM" id="SSF51338">
    <property type="entry name" value="Composite domain of metallo-dependent hydrolases"/>
    <property type="match status" value="1"/>
</dbReference>
<dbReference type="RefSeq" id="WP_245135925.1">
    <property type="nucleotide sequence ID" value="NZ_CP128477.1"/>
</dbReference>
<dbReference type="InterPro" id="IPR033932">
    <property type="entry name" value="YtcJ-like"/>
</dbReference>
<geneLocation type="plasmid" evidence="2">
    <name>unnamed</name>
</geneLocation>
<accession>A0ABT0CY62</accession>
<organism evidence="2 3">
    <name type="scientific">Peteryoungia algae</name>
    <dbReference type="NCBI Taxonomy" id="2919917"/>
    <lineage>
        <taxon>Bacteria</taxon>
        <taxon>Pseudomonadati</taxon>
        <taxon>Pseudomonadota</taxon>
        <taxon>Alphaproteobacteria</taxon>
        <taxon>Hyphomicrobiales</taxon>
        <taxon>Rhizobiaceae</taxon>
        <taxon>Peteryoungia</taxon>
    </lineage>
</organism>
<keyword evidence="2" id="KW-0614">Plasmid</keyword>
<keyword evidence="3" id="KW-1185">Reference proteome</keyword>
<reference evidence="2 3" key="1">
    <citation type="submission" date="2022-03" db="EMBL/GenBank/DDBJ databases">
        <title>Rhizobium SSM4.3 sp. nov., isolated from Sediment (Gouqi Island).</title>
        <authorList>
            <person name="Chen G."/>
        </authorList>
    </citation>
    <scope>NUCLEOTIDE SEQUENCE [LARGE SCALE GENOMIC DNA]</scope>
    <source>
        <strain evidence="2 3">SSM4.3</strain>
        <plasmid evidence="2">unnamed</plasmid>
    </source>
</reference>
<dbReference type="PANTHER" id="PTHR22642:SF2">
    <property type="entry name" value="PROTEIN LONG AFTER FAR-RED 3"/>
    <property type="match status" value="1"/>
</dbReference>
<evidence type="ECO:0000259" key="1">
    <source>
        <dbReference type="Pfam" id="PF07969"/>
    </source>
</evidence>
<dbReference type="PANTHER" id="PTHR22642">
    <property type="entry name" value="IMIDAZOLONEPROPIONASE"/>
    <property type="match status" value="1"/>
</dbReference>
<evidence type="ECO:0000313" key="2">
    <source>
        <dbReference type="EMBL" id="MCJ8238101.1"/>
    </source>
</evidence>
<protein>
    <submittedName>
        <fullName evidence="2">Amidohydrolase</fullName>
    </submittedName>
</protein>
<dbReference type="CDD" id="cd01300">
    <property type="entry name" value="YtcJ_like"/>
    <property type="match status" value="1"/>
</dbReference>
<comment type="caution">
    <text evidence="2">The sequence shown here is derived from an EMBL/GenBank/DDBJ whole genome shotgun (WGS) entry which is preliminary data.</text>
</comment>
<dbReference type="Gene3D" id="2.30.40.10">
    <property type="entry name" value="Urease, subunit C, domain 1"/>
    <property type="match status" value="1"/>
</dbReference>